<gene>
    <name evidence="1" type="ORF">ACFQ1O_04335</name>
</gene>
<organism evidence="1 2">
    <name type="scientific">Pseudofulvibacter geojedonensis</name>
    <dbReference type="NCBI Taxonomy" id="1123758"/>
    <lineage>
        <taxon>Bacteria</taxon>
        <taxon>Pseudomonadati</taxon>
        <taxon>Bacteroidota</taxon>
        <taxon>Flavobacteriia</taxon>
        <taxon>Flavobacteriales</taxon>
        <taxon>Flavobacteriaceae</taxon>
        <taxon>Pseudofulvibacter</taxon>
    </lineage>
</organism>
<sequence length="50" mass="5821">MKLIITLDQLKKVVHTSNKIKYPISFRSAKDFDKWVGHVQKAHPELYPNG</sequence>
<comment type="caution">
    <text evidence="1">The sequence shown here is derived from an EMBL/GenBank/DDBJ whole genome shotgun (WGS) entry which is preliminary data.</text>
</comment>
<proteinExistence type="predicted"/>
<name>A0ABW3I0D0_9FLAO</name>
<dbReference type="Proteomes" id="UP001596997">
    <property type="component" value="Unassembled WGS sequence"/>
</dbReference>
<reference evidence="2" key="1">
    <citation type="journal article" date="2019" name="Int. J. Syst. Evol. Microbiol.">
        <title>The Global Catalogue of Microorganisms (GCM) 10K type strain sequencing project: providing services to taxonomists for standard genome sequencing and annotation.</title>
        <authorList>
            <consortium name="The Broad Institute Genomics Platform"/>
            <consortium name="The Broad Institute Genome Sequencing Center for Infectious Disease"/>
            <person name="Wu L."/>
            <person name="Ma J."/>
        </authorList>
    </citation>
    <scope>NUCLEOTIDE SEQUENCE [LARGE SCALE GENOMIC DNA]</scope>
    <source>
        <strain evidence="2">CCUG 62114</strain>
    </source>
</reference>
<accession>A0ABW3I0D0</accession>
<protein>
    <submittedName>
        <fullName evidence="1">Uncharacterized protein</fullName>
    </submittedName>
</protein>
<dbReference type="EMBL" id="JBHTJM010000005">
    <property type="protein sequence ID" value="MFD0963233.1"/>
    <property type="molecule type" value="Genomic_DNA"/>
</dbReference>
<evidence type="ECO:0000313" key="2">
    <source>
        <dbReference type="Proteomes" id="UP001596997"/>
    </source>
</evidence>
<evidence type="ECO:0000313" key="1">
    <source>
        <dbReference type="EMBL" id="MFD0963233.1"/>
    </source>
</evidence>
<keyword evidence="2" id="KW-1185">Reference proteome</keyword>
<dbReference type="RefSeq" id="WP_377713730.1">
    <property type="nucleotide sequence ID" value="NZ_JBHTJM010000005.1"/>
</dbReference>